<feature type="region of interest" description="Disordered" evidence="1">
    <location>
        <begin position="51"/>
        <end position="79"/>
    </location>
</feature>
<dbReference type="Pfam" id="PF11951">
    <property type="entry name" value="Fungal_trans_2"/>
    <property type="match status" value="1"/>
</dbReference>
<reference evidence="2" key="1">
    <citation type="submission" date="2022-11" db="EMBL/GenBank/DDBJ databases">
        <authorList>
            <person name="Petersen C."/>
        </authorList>
    </citation>
    <scope>NUCLEOTIDE SEQUENCE</scope>
    <source>
        <strain evidence="2">IBT 20477</strain>
    </source>
</reference>
<dbReference type="EMBL" id="JAPQKQ010000002">
    <property type="protein sequence ID" value="KAJ5208426.1"/>
    <property type="molecule type" value="Genomic_DNA"/>
</dbReference>
<dbReference type="AlphaFoldDB" id="A0A9W9MVT4"/>
<gene>
    <name evidence="2" type="ORF">N7449_002805</name>
</gene>
<proteinExistence type="predicted"/>
<evidence type="ECO:0000313" key="3">
    <source>
        <dbReference type="Proteomes" id="UP001150942"/>
    </source>
</evidence>
<dbReference type="PANTHER" id="PTHR38111:SF5">
    <property type="entry name" value="TRANSCRIPTION FACTOR DOMAIN-CONTAINING PROTEIN"/>
    <property type="match status" value="1"/>
</dbReference>
<evidence type="ECO:0000256" key="1">
    <source>
        <dbReference type="SAM" id="MobiDB-lite"/>
    </source>
</evidence>
<organism evidence="2 3">
    <name type="scientific">Penicillium cf. viridicatum</name>
    <dbReference type="NCBI Taxonomy" id="2972119"/>
    <lineage>
        <taxon>Eukaryota</taxon>
        <taxon>Fungi</taxon>
        <taxon>Dikarya</taxon>
        <taxon>Ascomycota</taxon>
        <taxon>Pezizomycotina</taxon>
        <taxon>Eurotiomycetes</taxon>
        <taxon>Eurotiomycetidae</taxon>
        <taxon>Eurotiales</taxon>
        <taxon>Aspergillaceae</taxon>
        <taxon>Penicillium</taxon>
    </lineage>
</organism>
<dbReference type="PANTHER" id="PTHR38111">
    <property type="entry name" value="ZN(2)-C6 FUNGAL-TYPE DOMAIN-CONTAINING PROTEIN-RELATED"/>
    <property type="match status" value="1"/>
</dbReference>
<dbReference type="InterPro" id="IPR053178">
    <property type="entry name" value="Osmoadaptation_assoc"/>
</dbReference>
<evidence type="ECO:0000313" key="2">
    <source>
        <dbReference type="EMBL" id="KAJ5208426.1"/>
    </source>
</evidence>
<protein>
    <recommendedName>
        <fullName evidence="4">Zn(2)-C6 fungal-type domain-containing protein</fullName>
    </recommendedName>
</protein>
<sequence>MAAHSALNAESRKSHAILITPQCDQRLPGCAKCDKYGQPCPGYDRGFKFITGKPYRDRRQPNPKNDKKDGARSKSAASNPMIDLESTCQTMAQREKPSSLISVDMNIVQHLCILIDDFSQPYTPSPTHVVVRWFGFLPSIYGQNRVLDATIRSFTAHHFGRTAKNTQMVSYARSAYGEALRRLRKSLETPAESLSSHIFCAVVLLCMYEVETFSHPCDSYLFTDTENPESWMKHAKGLSQLVRIRGPERYNAELDITLLKAARGLIVMHSMFSGEECFLASDEWHDKMRQQYTSDLPPEVHNSIELFFAYFTYAPSLVHKLYSLRHVDATGAEALQTISEVLSEALDMQMKLAIWYRQFSQLAPPPTETISSTGDELYPIILTYTDVSYATIYCGYYSYMVIIHEILKTCGYPGEHEAMVAYFRDQICRSVEYNSVGVMGPYRMGFPLRVAFEIADPVTRSWILNRLEQFSNIYAAAQPENYHNVL</sequence>
<keyword evidence="3" id="KW-1185">Reference proteome</keyword>
<dbReference type="Proteomes" id="UP001150942">
    <property type="component" value="Unassembled WGS sequence"/>
</dbReference>
<dbReference type="OrthoDB" id="4314040at2759"/>
<evidence type="ECO:0008006" key="4">
    <source>
        <dbReference type="Google" id="ProtNLM"/>
    </source>
</evidence>
<reference evidence="2" key="2">
    <citation type="journal article" date="2023" name="IMA Fungus">
        <title>Comparative genomic study of the Penicillium genus elucidates a diverse pangenome and 15 lateral gene transfer events.</title>
        <authorList>
            <person name="Petersen C."/>
            <person name="Sorensen T."/>
            <person name="Nielsen M.R."/>
            <person name="Sondergaard T.E."/>
            <person name="Sorensen J.L."/>
            <person name="Fitzpatrick D.A."/>
            <person name="Frisvad J.C."/>
            <person name="Nielsen K.L."/>
        </authorList>
    </citation>
    <scope>NUCLEOTIDE SEQUENCE</scope>
    <source>
        <strain evidence="2">IBT 20477</strain>
    </source>
</reference>
<feature type="compositionally biased region" description="Basic and acidic residues" evidence="1">
    <location>
        <begin position="54"/>
        <end position="72"/>
    </location>
</feature>
<comment type="caution">
    <text evidence="2">The sequence shown here is derived from an EMBL/GenBank/DDBJ whole genome shotgun (WGS) entry which is preliminary data.</text>
</comment>
<dbReference type="InterPro" id="IPR021858">
    <property type="entry name" value="Fun_TF"/>
</dbReference>
<name>A0A9W9MVT4_9EURO</name>
<accession>A0A9W9MVT4</accession>